<protein>
    <submittedName>
        <fullName evidence="2">Uncharacterized protein</fullName>
    </submittedName>
</protein>
<keyword evidence="1" id="KW-0812">Transmembrane</keyword>
<keyword evidence="1" id="KW-1133">Transmembrane helix</keyword>
<proteinExistence type="predicted"/>
<keyword evidence="1" id="KW-0472">Membrane</keyword>
<evidence type="ECO:0000256" key="1">
    <source>
        <dbReference type="SAM" id="Phobius"/>
    </source>
</evidence>
<gene>
    <name evidence="2" type="ORF">AVDCRST_MAG35-774</name>
</gene>
<name>A0A6J4NVT5_9ACTN</name>
<dbReference type="EMBL" id="CADCUY010000160">
    <property type="protein sequence ID" value="CAA9398661.1"/>
    <property type="molecule type" value="Genomic_DNA"/>
</dbReference>
<reference evidence="2" key="1">
    <citation type="submission" date="2020-02" db="EMBL/GenBank/DDBJ databases">
        <authorList>
            <person name="Meier V. D."/>
        </authorList>
    </citation>
    <scope>NUCLEOTIDE SEQUENCE</scope>
    <source>
        <strain evidence="2">AVDCRST_MAG35</strain>
    </source>
</reference>
<feature type="transmembrane region" description="Helical" evidence="1">
    <location>
        <begin position="30"/>
        <end position="49"/>
    </location>
</feature>
<organism evidence="2">
    <name type="scientific">uncultured Quadrisphaera sp</name>
    <dbReference type="NCBI Taxonomy" id="904978"/>
    <lineage>
        <taxon>Bacteria</taxon>
        <taxon>Bacillati</taxon>
        <taxon>Actinomycetota</taxon>
        <taxon>Actinomycetes</taxon>
        <taxon>Kineosporiales</taxon>
        <taxon>Kineosporiaceae</taxon>
        <taxon>Quadrisphaera</taxon>
        <taxon>environmental samples</taxon>
    </lineage>
</organism>
<accession>A0A6J4NVT5</accession>
<sequence>MILTVLLLGLGGLLIGGTLSLRSQGVRPGVQALVAVLAVLAVVGGVLRLTG</sequence>
<evidence type="ECO:0000313" key="2">
    <source>
        <dbReference type="EMBL" id="CAA9398661.1"/>
    </source>
</evidence>
<dbReference type="AlphaFoldDB" id="A0A6J4NVT5"/>